<feature type="domain" description="Peptidase M28" evidence="5">
    <location>
        <begin position="349"/>
        <end position="461"/>
    </location>
</feature>
<dbReference type="GO" id="GO:0004180">
    <property type="term" value="F:carboxypeptidase activity"/>
    <property type="evidence" value="ECO:0007669"/>
    <property type="project" value="UniProtKB-KW"/>
</dbReference>
<evidence type="ECO:0000256" key="2">
    <source>
        <dbReference type="SAM" id="Coils"/>
    </source>
</evidence>
<dbReference type="EnsemblMetazoa" id="SSS_7325s_mrna">
    <property type="protein sequence ID" value="KAF7488159.1"/>
    <property type="gene ID" value="SSS_7325"/>
</dbReference>
<evidence type="ECO:0000259" key="4">
    <source>
        <dbReference type="Pfam" id="PF04253"/>
    </source>
</evidence>
<keyword evidence="3" id="KW-0812">Transmembrane</keyword>
<dbReference type="AlphaFoldDB" id="A0A834VAK2"/>
<dbReference type="Gene3D" id="1.20.930.40">
    <property type="entry name" value="Transferrin receptor-like, dimerisation domain"/>
    <property type="match status" value="1"/>
</dbReference>
<protein>
    <submittedName>
        <fullName evidence="6">Glutamate carboxypeptidase 2</fullName>
    </submittedName>
</protein>
<dbReference type="PANTHER" id="PTHR10404">
    <property type="entry name" value="N-ACETYLATED-ALPHA-LINKED ACIDIC DIPEPTIDASE"/>
    <property type="match status" value="1"/>
</dbReference>
<keyword evidence="6" id="KW-0121">Carboxypeptidase</keyword>
<keyword evidence="2" id="KW-0175">Coiled coil</keyword>
<proteinExistence type="inferred from homology"/>
<dbReference type="SUPFAM" id="SSF53187">
    <property type="entry name" value="Zn-dependent exopeptidases"/>
    <property type="match status" value="1"/>
</dbReference>
<evidence type="ECO:0000313" key="6">
    <source>
        <dbReference type="EMBL" id="KAF7488159.1"/>
    </source>
</evidence>
<feature type="coiled-coil region" evidence="2">
    <location>
        <begin position="670"/>
        <end position="697"/>
    </location>
</feature>
<dbReference type="PANTHER" id="PTHR10404:SF46">
    <property type="entry name" value="VACUOLAR PROTEIN SORTING-ASSOCIATED PROTEIN 70"/>
    <property type="match status" value="1"/>
</dbReference>
<evidence type="ECO:0000313" key="8">
    <source>
        <dbReference type="Proteomes" id="UP000070412"/>
    </source>
</evidence>
<gene>
    <name evidence="6" type="ORF">SSS_7325</name>
</gene>
<dbReference type="InterPro" id="IPR007365">
    <property type="entry name" value="TFR-like_dimer_dom"/>
</dbReference>
<feature type="transmembrane region" description="Helical" evidence="3">
    <location>
        <begin position="14"/>
        <end position="34"/>
    </location>
</feature>
<evidence type="ECO:0000259" key="5">
    <source>
        <dbReference type="Pfam" id="PF04389"/>
    </source>
</evidence>
<evidence type="ECO:0000256" key="1">
    <source>
        <dbReference type="ARBA" id="ARBA00005634"/>
    </source>
</evidence>
<keyword evidence="8" id="KW-1185">Reference proteome</keyword>
<dbReference type="Gene3D" id="3.50.30.30">
    <property type="match status" value="1"/>
</dbReference>
<evidence type="ECO:0000313" key="7">
    <source>
        <dbReference type="EnsemblMetazoa" id="KAF7488159.1"/>
    </source>
</evidence>
<comment type="similarity">
    <text evidence="1">Belongs to the peptidase M28 family. M28B subfamily.</text>
</comment>
<reference evidence="6" key="2">
    <citation type="submission" date="2020-01" db="EMBL/GenBank/DDBJ databases">
        <authorList>
            <person name="Korhonen P.K.K."/>
            <person name="Guangxu M.G."/>
            <person name="Wang T.W."/>
            <person name="Stroehlein A.J.S."/>
            <person name="Young N.D."/>
            <person name="Ang C.-S.A."/>
            <person name="Fernando D.W.F."/>
            <person name="Lu H.L."/>
            <person name="Taylor S.T."/>
            <person name="Ehtesham M.E.M."/>
            <person name="Najaraj S.H.N."/>
            <person name="Harsha G.H.G."/>
            <person name="Madugundu A.M."/>
            <person name="Renuse S.R."/>
            <person name="Holt D.H."/>
            <person name="Pandey A.P."/>
            <person name="Papenfuss A.P."/>
            <person name="Gasser R.B.G."/>
            <person name="Fischer K.F."/>
        </authorList>
    </citation>
    <scope>NUCLEOTIDE SEQUENCE</scope>
    <source>
        <strain evidence="6">SSS_KF_BRIS2020</strain>
    </source>
</reference>
<dbReference type="InterPro" id="IPR039373">
    <property type="entry name" value="Peptidase_M28B"/>
</dbReference>
<dbReference type="SUPFAM" id="SSF47672">
    <property type="entry name" value="Transferrin receptor-like dimerisation domain"/>
    <property type="match status" value="1"/>
</dbReference>
<dbReference type="EMBL" id="WVUK01000066">
    <property type="protein sequence ID" value="KAF7488159.1"/>
    <property type="molecule type" value="Genomic_DNA"/>
</dbReference>
<keyword evidence="6" id="KW-0645">Protease</keyword>
<dbReference type="InterPro" id="IPR046450">
    <property type="entry name" value="PA_dom_sf"/>
</dbReference>
<dbReference type="Proteomes" id="UP000070412">
    <property type="component" value="Unassembled WGS sequence"/>
</dbReference>
<dbReference type="Gene3D" id="3.40.630.10">
    <property type="entry name" value="Zn peptidases"/>
    <property type="match status" value="1"/>
</dbReference>
<feature type="domain" description="Transferrin receptor-like dimerisation" evidence="4">
    <location>
        <begin position="676"/>
        <end position="785"/>
    </location>
</feature>
<dbReference type="Pfam" id="PF04389">
    <property type="entry name" value="Peptidase_M28"/>
    <property type="match status" value="1"/>
</dbReference>
<reference evidence="8" key="1">
    <citation type="journal article" date="2020" name="PLoS Negl. Trop. Dis.">
        <title>High-quality nuclear genome for Sarcoptes scabiei-A critical resource for a neglected parasite.</title>
        <authorList>
            <person name="Korhonen P.K."/>
            <person name="Gasser R.B."/>
            <person name="Ma G."/>
            <person name="Wang T."/>
            <person name="Stroehlein A.J."/>
            <person name="Young N.D."/>
            <person name="Ang C.S."/>
            <person name="Fernando D.D."/>
            <person name="Lu H.C."/>
            <person name="Taylor S."/>
            <person name="Reynolds S.L."/>
            <person name="Mofiz E."/>
            <person name="Najaraj S.H."/>
            <person name="Gowda H."/>
            <person name="Madugundu A."/>
            <person name="Renuse S."/>
            <person name="Holt D."/>
            <person name="Pandey A."/>
            <person name="Papenfuss A.T."/>
            <person name="Fischer K."/>
        </authorList>
    </citation>
    <scope>NUCLEOTIDE SEQUENCE [LARGE SCALE GENOMIC DNA]</scope>
</reference>
<accession>A0A834VAK2</accession>
<name>A0A834VAK2_SARSC</name>
<keyword evidence="6" id="KW-0378">Hydrolase</keyword>
<dbReference type="FunFam" id="3.40.630.10:FF:000101">
    <property type="entry name" value="N-acetylated alpha-linked acidic dipeptidase like 1"/>
    <property type="match status" value="1"/>
</dbReference>
<dbReference type="Pfam" id="PF04253">
    <property type="entry name" value="TFR_dimer"/>
    <property type="match status" value="1"/>
</dbReference>
<dbReference type="InterPro" id="IPR007484">
    <property type="entry name" value="Peptidase_M28"/>
</dbReference>
<keyword evidence="3" id="KW-0472">Membrane</keyword>
<organism evidence="6">
    <name type="scientific">Sarcoptes scabiei</name>
    <name type="common">Itch mite</name>
    <name type="synonym">Acarus scabiei</name>
    <dbReference type="NCBI Taxonomy" id="52283"/>
    <lineage>
        <taxon>Eukaryota</taxon>
        <taxon>Metazoa</taxon>
        <taxon>Ecdysozoa</taxon>
        <taxon>Arthropoda</taxon>
        <taxon>Chelicerata</taxon>
        <taxon>Arachnida</taxon>
        <taxon>Acari</taxon>
        <taxon>Acariformes</taxon>
        <taxon>Sarcoptiformes</taxon>
        <taxon>Astigmata</taxon>
        <taxon>Psoroptidia</taxon>
        <taxon>Sarcoptoidea</taxon>
        <taxon>Sarcoptidae</taxon>
        <taxon>Sarcoptinae</taxon>
        <taxon>Sarcoptes</taxon>
    </lineage>
</organism>
<dbReference type="InterPro" id="IPR036757">
    <property type="entry name" value="TFR-like_dimer_dom_sf"/>
</dbReference>
<reference evidence="7" key="3">
    <citation type="submission" date="2022-06" db="UniProtKB">
        <authorList>
            <consortium name="EnsemblMetazoa"/>
        </authorList>
    </citation>
    <scope>IDENTIFICATION</scope>
</reference>
<dbReference type="SUPFAM" id="SSF52025">
    <property type="entry name" value="PA domain"/>
    <property type="match status" value="1"/>
</dbReference>
<dbReference type="OrthoDB" id="5841748at2759"/>
<keyword evidence="3" id="KW-1133">Transmembrane helix</keyword>
<sequence length="831" mass="96239">MPCTVYRENEKHSILWLFVVTCLVGVFGFLAGFFTQIYHHHNELYSIKAIDEKQQLIGTYSFTRDEFLSKINPKILREQVKRFSKISRLAGSIDDWECAKQILKFFQSNRLEGATIKNYTTLLSLPNKTNPNFISILDSYDQVRYTSVEELETHQFYSPYSPAGDVTGEVIFVNYGRPEDYQTLQSLHKTNKTDIFHKKIFLMKQFNLSAAEQYKYAVALNASAILMYPDPKQYNPFNQHSYPESIWLPLDGVRNDAVFWNGFGDPETIGLPSNLNVFRTKFIEQMTIPVQPISAKTAIEILQHLKGHEVPAEWVGGLNITYRIGSNKASDFKVRVSVHNQLVQKTIFNVIGMIKGETEPDRYVIVGNQRDSILNGTVDSASGIGTFLEIVRVLSEIYSKGWKPRRTILFCSWGAEEFNLIGSTEFVEENLKILIERTVAYINVNLIMKGNKTLSVAASPLLYHTIFNASRQLKMPGFDRNETIYDKWISTTSILRNQSSIISFGQMNISKLLQNQNSLNEFESFLEVYLRTTSENKRPATRSIDMHGSYAPFAIVAGIPTIDMNFVDTQTEYSYFSYPLIHTQYDRFEALDLILDPGFRFHQTMTQLHCLMIENLADSLFIPFNLLDYAQKLKDSYVCLFPDSGSIDEHPNAIGYFLQLHYEFNIDYVKNRFLKDLQFLEQEIENFIQKAINFHAEQDRSDWNNPLVVREFNDKLLLLERYFRDHRGLPNNNLKHHLILSPAEFKANSFQWSENLFPALFDEIYHITQAETKEEIQNAFLRIEKYFPILINTIREAGNSLLVSNGFFEHSNYEDSTPQLNKFFDDFKISK</sequence>
<evidence type="ECO:0000256" key="3">
    <source>
        <dbReference type="SAM" id="Phobius"/>
    </source>
</evidence>